<feature type="transmembrane region" description="Helical" evidence="1">
    <location>
        <begin position="441"/>
        <end position="462"/>
    </location>
</feature>
<evidence type="ECO:0000259" key="2">
    <source>
        <dbReference type="Pfam" id="PF09822"/>
    </source>
</evidence>
<dbReference type="EMBL" id="JACRTE010000007">
    <property type="protein sequence ID" value="MBC8596690.1"/>
    <property type="molecule type" value="Genomic_DNA"/>
</dbReference>
<dbReference type="InterPro" id="IPR019196">
    <property type="entry name" value="ABC_transp_unknown"/>
</dbReference>
<proteinExistence type="predicted"/>
<gene>
    <name evidence="3" type="ORF">H8706_07375</name>
</gene>
<sequence>MKNIRTTQKITASASAVLVIIAIIAVNVLSGIIASKTDFTIDLTQDKVLQFSPLTEEVIKNLKEDVNIISIVPESVNDSYGVMSSLRMILKKYDTESDKIKYTVVDTAKNPAFTQKYKLSDGSAITSDYYVFVENANDYRVVDLNDMVSMSDKYTFLSAEQKITAALENLTSGKTTKIYYTENHGEKMYIYGSGEFALGDYMPKIFPGEYFSYEGVNLMNSAVPDDASALMIFAPQTDFTDEEIANLNAYLLKGGSVMFLPDAQNGIASFEKLNAYFAERGVAYKNGIAADSNSDNYFSQNPFYLIAKTAQFADDAKLVSGGARVASPLSLAIEITNENYAKPVLTTSDKGFLMDAPSGQTIENGTQNVAVISEIGEKGKVMFFGTKDIFSAYYMDGSGFGNKDFTKNSIKYLAQNGGVISIGPKDLSPTYLDIPASQVRIVIALTVVVLPLIILAAGFFVWRKRRSL</sequence>
<comment type="caution">
    <text evidence="3">The sequence shown here is derived from an EMBL/GenBank/DDBJ whole genome shotgun (WGS) entry which is preliminary data.</text>
</comment>
<dbReference type="AlphaFoldDB" id="A0A926FA05"/>
<feature type="transmembrane region" description="Helical" evidence="1">
    <location>
        <begin position="12"/>
        <end position="34"/>
    </location>
</feature>
<feature type="domain" description="ABC-type uncharacterised transport system" evidence="2">
    <location>
        <begin position="209"/>
        <end position="363"/>
    </location>
</feature>
<keyword evidence="1" id="KW-1133">Transmembrane helix</keyword>
<reference evidence="3" key="1">
    <citation type="submission" date="2020-08" db="EMBL/GenBank/DDBJ databases">
        <title>Genome public.</title>
        <authorList>
            <person name="Liu C."/>
            <person name="Sun Q."/>
        </authorList>
    </citation>
    <scope>NUCLEOTIDE SEQUENCE</scope>
    <source>
        <strain evidence="3">NSJ-50</strain>
    </source>
</reference>
<evidence type="ECO:0000256" key="1">
    <source>
        <dbReference type="SAM" id="Phobius"/>
    </source>
</evidence>
<keyword evidence="4" id="KW-1185">Reference proteome</keyword>
<evidence type="ECO:0000313" key="4">
    <source>
        <dbReference type="Proteomes" id="UP000647416"/>
    </source>
</evidence>
<dbReference type="Pfam" id="PF09822">
    <property type="entry name" value="ABC_transp_aux"/>
    <property type="match status" value="1"/>
</dbReference>
<keyword evidence="1" id="KW-0472">Membrane</keyword>
<dbReference type="RefSeq" id="WP_262432117.1">
    <property type="nucleotide sequence ID" value="NZ_JACRTE010000007.1"/>
</dbReference>
<dbReference type="Proteomes" id="UP000647416">
    <property type="component" value="Unassembled WGS sequence"/>
</dbReference>
<keyword evidence="1" id="KW-0812">Transmembrane</keyword>
<organism evidence="3 4">
    <name type="scientific">Qingrenia yutianensis</name>
    <dbReference type="NCBI Taxonomy" id="2763676"/>
    <lineage>
        <taxon>Bacteria</taxon>
        <taxon>Bacillati</taxon>
        <taxon>Bacillota</taxon>
        <taxon>Clostridia</taxon>
        <taxon>Eubacteriales</taxon>
        <taxon>Oscillospiraceae</taxon>
        <taxon>Qingrenia</taxon>
    </lineage>
</organism>
<evidence type="ECO:0000313" key="3">
    <source>
        <dbReference type="EMBL" id="MBC8596690.1"/>
    </source>
</evidence>
<name>A0A926FA05_9FIRM</name>
<protein>
    <submittedName>
        <fullName evidence="3">Gldg family protein</fullName>
    </submittedName>
</protein>
<accession>A0A926FA05</accession>